<dbReference type="Gene3D" id="3.50.50.60">
    <property type="entry name" value="FAD/NAD(P)-binding domain"/>
    <property type="match status" value="1"/>
</dbReference>
<dbReference type="PANTHER" id="PTHR43539:SF68">
    <property type="entry name" value="FLAVIN-BINDING MONOOXYGENASE-LIKE PROTEIN (AFU_ORTHOLOGUE AFUA_4G09220)"/>
    <property type="match status" value="1"/>
</dbReference>
<evidence type="ECO:0000256" key="3">
    <source>
        <dbReference type="ARBA" id="ARBA00023002"/>
    </source>
</evidence>
<dbReference type="OrthoDB" id="74360at2759"/>
<dbReference type="Proteomes" id="UP000245768">
    <property type="component" value="Unassembled WGS sequence"/>
</dbReference>
<feature type="region of interest" description="Disordered" evidence="4">
    <location>
        <begin position="175"/>
        <end position="198"/>
    </location>
</feature>
<dbReference type="InterPro" id="IPR036188">
    <property type="entry name" value="FAD/NAD-bd_sf"/>
</dbReference>
<proteinExistence type="predicted"/>
<reference evidence="5" key="1">
    <citation type="journal article" date="2018" name="Mol. Biol. Evol.">
        <title>Broad Genomic Sampling Reveals a Smut Pathogenic Ancestry of the Fungal Clade Ustilaginomycotina.</title>
        <authorList>
            <person name="Kijpornyongpan T."/>
            <person name="Mondo S.J."/>
            <person name="Barry K."/>
            <person name="Sandor L."/>
            <person name="Lee J."/>
            <person name="Lipzen A."/>
            <person name="Pangilinan J."/>
            <person name="LaButti K."/>
            <person name="Hainaut M."/>
            <person name="Henrissat B."/>
            <person name="Grigoriev I.V."/>
            <person name="Spatafora J.W."/>
            <person name="Aime M.C."/>
        </authorList>
    </citation>
    <scope>NUCLEOTIDE SEQUENCE [LARGE SCALE GENOMIC DNA]</scope>
    <source>
        <strain evidence="5">MCA 4198</strain>
    </source>
</reference>
<sequence length="636" mass="71371">MPDRARIAVKDLVATFPNVPRFDGEDDIDPAAISKEAIAKFGNTLAREDWEVFSSLFVGESWFKDWLTLTWDKRTISGSQEIVEAWRDLYPSRRPRCFEPTANWMPTTYKRSSDELAYLTTCFTFSTEAPDCRCVGTLYLVPICDERGEVEWKIWQLVTMIIELEGSPFREPQNRLQEHASSGTNEDDGIERGRPDYHGLPPPNLSLDALVVGAGTGGLNSLIMLESAGVKSLAVETTPSIGDKWGKIRYAPLILQNPKFQMQLAQSPVPHEFPQYMPAKDFQRYHHLTVEKLRLPTYPGVSVEKTHFDKQKQRWLVQLSDEVNKGQTVSIECRNLVLCTSYYINDLRPAIPKLRDEKLFGGNISHTSSYRSPDPYNDKHVVVVGIGASGHDVASDIVRKGAPRSLTMVQRSPMCIMDWEAMESLYFPTFDGTMPIHAADMVGATPLAVKKVNFAKMAISILEARRERCDELEHKGNYMINRTPCFVTCLVEKRAGGYYPDQTRAFDLVLAGKIKIARGDAKAYTPDGLLIHHEGREENLKADAVIYATAYEAENIPESYAQTGFMDPESASMLIDVGKFGIDKEGEHPGYYTDSGHPHVFFGGASPNLARMMGRIVAAQVIADVRGVAPKRYRRE</sequence>
<dbReference type="PANTHER" id="PTHR43539">
    <property type="entry name" value="FLAVIN-BINDING MONOOXYGENASE-LIKE PROTEIN (AFU_ORTHOLOGUE AFUA_4G09220)"/>
    <property type="match status" value="1"/>
</dbReference>
<dbReference type="InterPro" id="IPR020946">
    <property type="entry name" value="Flavin_mOase-like"/>
</dbReference>
<keyword evidence="6" id="KW-1185">Reference proteome</keyword>
<evidence type="ECO:0000313" key="5">
    <source>
        <dbReference type="EMBL" id="PWN93560.1"/>
    </source>
</evidence>
<dbReference type="RefSeq" id="XP_025380758.1">
    <property type="nucleotide sequence ID" value="XM_025519875.1"/>
</dbReference>
<dbReference type="GO" id="GO:0050661">
    <property type="term" value="F:NADP binding"/>
    <property type="evidence" value="ECO:0007669"/>
    <property type="project" value="InterPro"/>
</dbReference>
<dbReference type="AlphaFoldDB" id="A0A316YVG5"/>
<dbReference type="InParanoid" id="A0A316YVG5"/>
<dbReference type="SUPFAM" id="SSF51905">
    <property type="entry name" value="FAD/NAD(P)-binding domain"/>
    <property type="match status" value="2"/>
</dbReference>
<evidence type="ECO:0000313" key="6">
    <source>
        <dbReference type="Proteomes" id="UP000245768"/>
    </source>
</evidence>
<evidence type="ECO:0000256" key="2">
    <source>
        <dbReference type="ARBA" id="ARBA00022827"/>
    </source>
</evidence>
<dbReference type="STRING" id="215250.A0A316YVG5"/>
<dbReference type="Pfam" id="PF00743">
    <property type="entry name" value="FMO-like"/>
    <property type="match status" value="1"/>
</dbReference>
<evidence type="ECO:0000256" key="4">
    <source>
        <dbReference type="SAM" id="MobiDB-lite"/>
    </source>
</evidence>
<keyword evidence="3" id="KW-0560">Oxidoreductase</keyword>
<protein>
    <submittedName>
        <fullName evidence="5">FAD/NAD(P)-binding domain-containing protein</fullName>
    </submittedName>
</protein>
<gene>
    <name evidence="5" type="ORF">FA10DRAFT_257829</name>
</gene>
<dbReference type="InterPro" id="IPR050982">
    <property type="entry name" value="Auxin_biosynth/cation_transpt"/>
</dbReference>
<organism evidence="5 6">
    <name type="scientific">Acaromyces ingoldii</name>
    <dbReference type="NCBI Taxonomy" id="215250"/>
    <lineage>
        <taxon>Eukaryota</taxon>
        <taxon>Fungi</taxon>
        <taxon>Dikarya</taxon>
        <taxon>Basidiomycota</taxon>
        <taxon>Ustilaginomycotina</taxon>
        <taxon>Exobasidiomycetes</taxon>
        <taxon>Exobasidiales</taxon>
        <taxon>Cryptobasidiaceae</taxon>
        <taxon>Acaromyces</taxon>
    </lineage>
</organism>
<dbReference type="GO" id="GO:0050660">
    <property type="term" value="F:flavin adenine dinucleotide binding"/>
    <property type="evidence" value="ECO:0007669"/>
    <property type="project" value="InterPro"/>
</dbReference>
<accession>A0A316YVG5</accession>
<name>A0A316YVG5_9BASI</name>
<dbReference type="GeneID" id="37041791"/>
<dbReference type="GO" id="GO:0004499">
    <property type="term" value="F:N,N-dimethylaniline monooxygenase activity"/>
    <property type="evidence" value="ECO:0007669"/>
    <property type="project" value="InterPro"/>
</dbReference>
<keyword evidence="2" id="KW-0274">FAD</keyword>
<evidence type="ECO:0000256" key="1">
    <source>
        <dbReference type="ARBA" id="ARBA00022630"/>
    </source>
</evidence>
<dbReference type="EMBL" id="KZ819634">
    <property type="protein sequence ID" value="PWN93560.1"/>
    <property type="molecule type" value="Genomic_DNA"/>
</dbReference>
<keyword evidence="1" id="KW-0285">Flavoprotein</keyword>